<gene>
    <name evidence="1" type="ORF">MANES_01G216000v8</name>
</gene>
<accession>A0A2C9WNC0</accession>
<keyword evidence="2" id="KW-1185">Reference proteome</keyword>
<dbReference type="Gramene" id="Manes.01G216000.8.v8.1">
    <property type="protein sequence ID" value="Manes.01G216000.8.v8.1.CDS"/>
    <property type="gene ID" value="Manes.01G216000.v8.1"/>
</dbReference>
<comment type="caution">
    <text evidence="1">The sequence shown here is derived from an EMBL/GenBank/DDBJ whole genome shotgun (WGS) entry which is preliminary data.</text>
</comment>
<dbReference type="Gramene" id="Manes.01G216000.9.v8.1">
    <property type="protein sequence ID" value="Manes.01G216000.9.v8.1.CDS"/>
    <property type="gene ID" value="Manes.01G216000.v8.1"/>
</dbReference>
<evidence type="ECO:0000313" key="1">
    <source>
        <dbReference type="EMBL" id="OAY61783.1"/>
    </source>
</evidence>
<organism evidence="1 2">
    <name type="scientific">Manihot esculenta</name>
    <name type="common">Cassava</name>
    <name type="synonym">Jatropha manihot</name>
    <dbReference type="NCBI Taxonomy" id="3983"/>
    <lineage>
        <taxon>Eukaryota</taxon>
        <taxon>Viridiplantae</taxon>
        <taxon>Streptophyta</taxon>
        <taxon>Embryophyta</taxon>
        <taxon>Tracheophyta</taxon>
        <taxon>Spermatophyta</taxon>
        <taxon>Magnoliopsida</taxon>
        <taxon>eudicotyledons</taxon>
        <taxon>Gunneridae</taxon>
        <taxon>Pentapetalae</taxon>
        <taxon>rosids</taxon>
        <taxon>fabids</taxon>
        <taxon>Malpighiales</taxon>
        <taxon>Euphorbiaceae</taxon>
        <taxon>Crotonoideae</taxon>
        <taxon>Manihoteae</taxon>
        <taxon>Manihot</taxon>
    </lineage>
</organism>
<evidence type="ECO:0000313" key="2">
    <source>
        <dbReference type="Proteomes" id="UP000091857"/>
    </source>
</evidence>
<dbReference type="Proteomes" id="UP000091857">
    <property type="component" value="Chromosome 1"/>
</dbReference>
<dbReference type="Gramene" id="Manes.01G216000.5.v8.1">
    <property type="protein sequence ID" value="Manes.01G216000.5.v8.1.CDS"/>
    <property type="gene ID" value="Manes.01G216000.v8.1"/>
</dbReference>
<proteinExistence type="predicted"/>
<evidence type="ECO:0008006" key="3">
    <source>
        <dbReference type="Google" id="ProtNLM"/>
    </source>
</evidence>
<protein>
    <recommendedName>
        <fullName evidence="3">Kinetochore protein</fullName>
    </recommendedName>
</protein>
<dbReference type="PANTHER" id="PTHR35686">
    <property type="entry name" value="KINETOCHORE PROTEIN"/>
    <property type="match status" value="1"/>
</dbReference>
<reference evidence="2" key="1">
    <citation type="journal article" date="2016" name="Nat. Biotechnol.">
        <title>Sequencing wild and cultivated cassava and related species reveals extensive interspecific hybridization and genetic diversity.</title>
        <authorList>
            <person name="Bredeson J.V."/>
            <person name="Lyons J.B."/>
            <person name="Prochnik S.E."/>
            <person name="Wu G.A."/>
            <person name="Ha C.M."/>
            <person name="Edsinger-Gonzales E."/>
            <person name="Grimwood J."/>
            <person name="Schmutz J."/>
            <person name="Rabbi I.Y."/>
            <person name="Egesi C."/>
            <person name="Nauluvula P."/>
            <person name="Lebot V."/>
            <person name="Ndunguru J."/>
            <person name="Mkamilo G."/>
            <person name="Bart R.S."/>
            <person name="Setter T.L."/>
            <person name="Gleadow R.M."/>
            <person name="Kulakow P."/>
            <person name="Ferguson M.E."/>
            <person name="Rounsley S."/>
            <person name="Rokhsar D.S."/>
        </authorList>
    </citation>
    <scope>NUCLEOTIDE SEQUENCE [LARGE SCALE GENOMIC DNA]</scope>
    <source>
        <strain evidence="2">cv. AM560-2</strain>
    </source>
</reference>
<dbReference type="EMBL" id="CM004387">
    <property type="protein sequence ID" value="OAY61783.1"/>
    <property type="molecule type" value="Genomic_DNA"/>
</dbReference>
<dbReference type="STRING" id="3983.A0A2C9WNC0"/>
<sequence length="508" mass="56759">MWRQNVFPGNSDSDQSISDEEELNGHMTDNCFSLNTNAEKEQGLLLQSRLEILRGMNDGSMEKEAGNLTHEDQTSFFAGDKVKMLDFPKNGGLTFSQRKESKHHPDEEIISDDEDDYVLANSITRGDRKLNKDSNLHGFRREKQDEARTWSMISKEAKALNHLNKQSLSSFSAFSRGNKSCKGVRDKVKPKFSLHIKSHKVGLSRPLTSKDEDVMSSKVLDEPEQLEPIEDEAVEKSNLEFLEDFHGQTEVPLIIAPADEALGNGIVEHSMTELLDGLQDRNVQLRGNPKMFRRTRGKKRAQLMGKKNISLLGDRNIDDEEKPEQVITGSSSDDEANYANLNLANPEMKGQSVADRFQEALAATSLSNDGALVTAAKLSGIGLFGKLQQVMQSEKERDTDFLKKIQMGASPNDKSRCNVVKILSIYLEAKLSVCRCLFGSNIEGSQKLVDKEREGTVIFSPRICGDVDLEVGSLICIHPPWKEVQAMGNDNSVILSTYFSKVWKESNN</sequence>
<dbReference type="PANTHER" id="PTHR35686:SF1">
    <property type="entry name" value="KINETOCHORE PROTEIN"/>
    <property type="match status" value="1"/>
</dbReference>
<dbReference type="Gramene" id="Manes.01G216000.1.v8.1">
    <property type="protein sequence ID" value="Manes.01G216000.1.v8.1.CDS"/>
    <property type="gene ID" value="Manes.01G216000.v8.1"/>
</dbReference>
<dbReference type="AlphaFoldDB" id="A0A2C9WNC0"/>
<name>A0A2C9WNC0_MANES</name>